<dbReference type="Proteomes" id="UP000636960">
    <property type="component" value="Unassembled WGS sequence"/>
</dbReference>
<accession>A0A919JYR4</accession>
<evidence type="ECO:0000313" key="3">
    <source>
        <dbReference type="Proteomes" id="UP000636960"/>
    </source>
</evidence>
<dbReference type="EMBL" id="BOMV01000057">
    <property type="protein sequence ID" value="GIE97696.1"/>
    <property type="molecule type" value="Genomic_DNA"/>
</dbReference>
<gene>
    <name evidence="2" type="ORF">Ari01nite_51610</name>
</gene>
<keyword evidence="3" id="KW-1185">Reference proteome</keyword>
<reference evidence="2" key="1">
    <citation type="submission" date="2021-01" db="EMBL/GenBank/DDBJ databases">
        <title>Whole genome shotgun sequence of Actinoplanes rishiriensis NBRC 108556.</title>
        <authorList>
            <person name="Komaki H."/>
            <person name="Tamura T."/>
        </authorList>
    </citation>
    <scope>NUCLEOTIDE SEQUENCE</scope>
    <source>
        <strain evidence="2">NBRC 108556</strain>
    </source>
</reference>
<evidence type="ECO:0000313" key="2">
    <source>
        <dbReference type="EMBL" id="GIE97696.1"/>
    </source>
</evidence>
<comment type="caution">
    <text evidence="2">The sequence shown here is derived from an EMBL/GenBank/DDBJ whole genome shotgun (WGS) entry which is preliminary data.</text>
</comment>
<sequence>MLLTGCARPGDPGAQLSPLVVRSGEATASAVAVTRPPRPGEASCGIGARPRPSANPSESWDVNDARERARRALIAANPPTPLRGAVPPDAIPGAESCIMRLRMDFSLRSAGGSADERGVEDSLRAAGLTAIEVTSGPAFTASTGYACIHGTLPDDFTIGPLAADGSCRP</sequence>
<protein>
    <submittedName>
        <fullName evidence="2">Uncharacterized protein</fullName>
    </submittedName>
</protein>
<organism evidence="2 3">
    <name type="scientific">Paractinoplanes rishiriensis</name>
    <dbReference type="NCBI Taxonomy" id="1050105"/>
    <lineage>
        <taxon>Bacteria</taxon>
        <taxon>Bacillati</taxon>
        <taxon>Actinomycetota</taxon>
        <taxon>Actinomycetes</taxon>
        <taxon>Micromonosporales</taxon>
        <taxon>Micromonosporaceae</taxon>
        <taxon>Paractinoplanes</taxon>
    </lineage>
</organism>
<proteinExistence type="predicted"/>
<dbReference type="AlphaFoldDB" id="A0A919JYR4"/>
<feature type="region of interest" description="Disordered" evidence="1">
    <location>
        <begin position="29"/>
        <end position="60"/>
    </location>
</feature>
<evidence type="ECO:0000256" key="1">
    <source>
        <dbReference type="SAM" id="MobiDB-lite"/>
    </source>
</evidence>
<name>A0A919JYR4_9ACTN</name>